<dbReference type="InterPro" id="IPR026100">
    <property type="entry name" value="Tmem223"/>
</dbReference>
<dbReference type="AlphaFoldDB" id="A0A7K4RH16"/>
<accession>A0A7K4RH16</accession>
<dbReference type="InterPro" id="IPR045325">
    <property type="entry name" value="TMEM70/TMEM186/TMEM223"/>
</dbReference>
<name>A0A7K4RH16_9TYRA</name>
<dbReference type="Pfam" id="PF06979">
    <property type="entry name" value="TMEM70"/>
    <property type="match status" value="1"/>
</dbReference>
<dbReference type="EMBL" id="VYZA01007530">
    <property type="protein sequence ID" value="NWQ72654.1"/>
    <property type="molecule type" value="Genomic_DNA"/>
</dbReference>
<feature type="non-terminal residue" evidence="2">
    <location>
        <position position="183"/>
    </location>
</feature>
<reference evidence="2 3" key="1">
    <citation type="submission" date="2019-09" db="EMBL/GenBank/DDBJ databases">
        <title>Bird 10,000 Genomes (B10K) Project - Family phase.</title>
        <authorList>
            <person name="Zhang G."/>
        </authorList>
    </citation>
    <scope>NUCLEOTIDE SEQUENCE [LARGE SCALE GENOMIC DNA]</scope>
    <source>
        <strain evidence="2">B10K-DU-004-15</strain>
        <tissue evidence="2">Mixed tissue sample</tissue>
    </source>
</reference>
<evidence type="ECO:0000313" key="2">
    <source>
        <dbReference type="EMBL" id="NWQ72654.1"/>
    </source>
</evidence>
<protein>
    <submittedName>
        <fullName evidence="2">TM223 protein</fullName>
    </submittedName>
</protein>
<dbReference type="Proteomes" id="UP000556200">
    <property type="component" value="Unassembled WGS sequence"/>
</dbReference>
<keyword evidence="1" id="KW-0472">Membrane</keyword>
<dbReference type="GO" id="GO:0005739">
    <property type="term" value="C:mitochondrion"/>
    <property type="evidence" value="ECO:0007669"/>
    <property type="project" value="TreeGrafter"/>
</dbReference>
<sequence length="183" mass="19996">MAARAALGTAVPRDVVLFSHDRSRFFRLAGLFCAGQGLFWAYLAHLAFTVLRPQPGPGPDGPRDPLRPRDNKWRFGFTASCLTIGSLTVAAGWLCPLRAVRRVTLLRGGSRLTLQTHGPLGWGRGATLTVPLRDVSARAHRAEAAAAVPVRVRGRPFFFLLDKRGVVGDPRLFDLTVGAYRKL</sequence>
<feature type="non-terminal residue" evidence="2">
    <location>
        <position position="1"/>
    </location>
</feature>
<evidence type="ECO:0000313" key="3">
    <source>
        <dbReference type="Proteomes" id="UP000556200"/>
    </source>
</evidence>
<proteinExistence type="predicted"/>
<keyword evidence="3" id="KW-1185">Reference proteome</keyword>
<dbReference type="PANTHER" id="PTHR14549:SF2">
    <property type="entry name" value="TRANSMEMBRANE PROTEIN 223"/>
    <property type="match status" value="1"/>
</dbReference>
<keyword evidence="1" id="KW-0812">Transmembrane</keyword>
<dbReference type="PANTHER" id="PTHR14549">
    <property type="entry name" value="TRANSMEMBRANE PROTEIN 223"/>
    <property type="match status" value="1"/>
</dbReference>
<comment type="caution">
    <text evidence="2">The sequence shown here is derived from an EMBL/GenBank/DDBJ whole genome shotgun (WGS) entry which is preliminary data.</text>
</comment>
<organism evidence="2 3">
    <name type="scientific">Neopipo cinnamomea</name>
    <dbReference type="NCBI Taxonomy" id="456388"/>
    <lineage>
        <taxon>Eukaryota</taxon>
        <taxon>Metazoa</taxon>
        <taxon>Chordata</taxon>
        <taxon>Craniata</taxon>
        <taxon>Vertebrata</taxon>
        <taxon>Euteleostomi</taxon>
        <taxon>Archelosauria</taxon>
        <taxon>Archosauria</taxon>
        <taxon>Dinosauria</taxon>
        <taxon>Saurischia</taxon>
        <taxon>Theropoda</taxon>
        <taxon>Coelurosauria</taxon>
        <taxon>Aves</taxon>
        <taxon>Neognathae</taxon>
        <taxon>Neoaves</taxon>
        <taxon>Telluraves</taxon>
        <taxon>Australaves</taxon>
        <taxon>Passeriformes</taxon>
        <taxon>Tyrannidae</taxon>
        <taxon>Neopipo</taxon>
    </lineage>
</organism>
<feature type="transmembrane region" description="Helical" evidence="1">
    <location>
        <begin position="75"/>
        <end position="97"/>
    </location>
</feature>
<gene>
    <name evidence="2" type="primary">Tmem223</name>
    <name evidence="2" type="ORF">NEOCIN_R15002</name>
</gene>
<dbReference type="GO" id="GO:0007399">
    <property type="term" value="P:nervous system development"/>
    <property type="evidence" value="ECO:0007669"/>
    <property type="project" value="TreeGrafter"/>
</dbReference>
<keyword evidence="1" id="KW-1133">Transmembrane helix</keyword>
<evidence type="ECO:0000256" key="1">
    <source>
        <dbReference type="SAM" id="Phobius"/>
    </source>
</evidence>
<feature type="transmembrane region" description="Helical" evidence="1">
    <location>
        <begin position="28"/>
        <end position="48"/>
    </location>
</feature>